<dbReference type="PANTHER" id="PTHR43477:SF1">
    <property type="entry name" value="DIHYDROANTICAPSIN 7-DEHYDROGENASE"/>
    <property type="match status" value="1"/>
</dbReference>
<comment type="caution">
    <text evidence="3">The sequence shown here is derived from an EMBL/GenBank/DDBJ whole genome shotgun (WGS) entry which is preliminary data.</text>
</comment>
<keyword evidence="4" id="KW-1185">Reference proteome</keyword>
<dbReference type="Proteomes" id="UP001500212">
    <property type="component" value="Unassembled WGS sequence"/>
</dbReference>
<dbReference type="InterPro" id="IPR002347">
    <property type="entry name" value="SDR_fam"/>
</dbReference>
<dbReference type="Gene3D" id="3.40.50.720">
    <property type="entry name" value="NAD(P)-binding Rossmann-like Domain"/>
    <property type="match status" value="1"/>
</dbReference>
<organism evidence="3 4">
    <name type="scientific">Actinoallomurus liliacearum</name>
    <dbReference type="NCBI Taxonomy" id="1080073"/>
    <lineage>
        <taxon>Bacteria</taxon>
        <taxon>Bacillati</taxon>
        <taxon>Actinomycetota</taxon>
        <taxon>Actinomycetes</taxon>
        <taxon>Streptosporangiales</taxon>
        <taxon>Thermomonosporaceae</taxon>
        <taxon>Actinoallomurus</taxon>
    </lineage>
</organism>
<evidence type="ECO:0000313" key="4">
    <source>
        <dbReference type="Proteomes" id="UP001500212"/>
    </source>
</evidence>
<sequence length="253" mass="25406">MPGTGMLDGKNAVVYGGGGMIGGAVARAFAREGARVHLVGRTAEPLEAAAGRIRAAGGAAEVAVFDALDGRAVDDHADAVASAFGGLDVSVNLISHGDVQGTPLAEMSLADFERPVVTAIRTTFLTARAAARHMTRQRSGAILLFGGYGPPTPRLGGLQVAFGALESLRGALACELGPYGVRVVTLQTGGVPETLPEGFPGGEAIVDAIEARTMLGRAATLEDVGNAAAFAASDLARTITGTAINITCGSVPG</sequence>
<dbReference type="PANTHER" id="PTHR43477">
    <property type="entry name" value="DIHYDROANTICAPSIN 7-DEHYDROGENASE"/>
    <property type="match status" value="1"/>
</dbReference>
<dbReference type="InterPro" id="IPR051122">
    <property type="entry name" value="SDR_DHRS6-like"/>
</dbReference>
<comment type="similarity">
    <text evidence="1">Belongs to the short-chain dehydrogenases/reductases (SDR) family.</text>
</comment>
<dbReference type="SUPFAM" id="SSF51735">
    <property type="entry name" value="NAD(P)-binding Rossmann-fold domains"/>
    <property type="match status" value="1"/>
</dbReference>
<name>A0ABP8TY49_9ACTN</name>
<proteinExistence type="inferred from homology"/>
<dbReference type="RefSeq" id="WP_345367501.1">
    <property type="nucleotide sequence ID" value="NZ_BAABHJ010000041.1"/>
</dbReference>
<dbReference type="PRINTS" id="PR00081">
    <property type="entry name" value="GDHRDH"/>
</dbReference>
<dbReference type="EMBL" id="BAABHJ010000041">
    <property type="protein sequence ID" value="GAA4619336.1"/>
    <property type="molecule type" value="Genomic_DNA"/>
</dbReference>
<dbReference type="Pfam" id="PF13561">
    <property type="entry name" value="adh_short_C2"/>
    <property type="match status" value="1"/>
</dbReference>
<evidence type="ECO:0000313" key="3">
    <source>
        <dbReference type="EMBL" id="GAA4619336.1"/>
    </source>
</evidence>
<dbReference type="InterPro" id="IPR036291">
    <property type="entry name" value="NAD(P)-bd_dom_sf"/>
</dbReference>
<reference evidence="4" key="1">
    <citation type="journal article" date="2019" name="Int. J. Syst. Evol. Microbiol.">
        <title>The Global Catalogue of Microorganisms (GCM) 10K type strain sequencing project: providing services to taxonomists for standard genome sequencing and annotation.</title>
        <authorList>
            <consortium name="The Broad Institute Genomics Platform"/>
            <consortium name="The Broad Institute Genome Sequencing Center for Infectious Disease"/>
            <person name="Wu L."/>
            <person name="Ma J."/>
        </authorList>
    </citation>
    <scope>NUCLEOTIDE SEQUENCE [LARGE SCALE GENOMIC DNA]</scope>
    <source>
        <strain evidence="4">JCM 17938</strain>
    </source>
</reference>
<gene>
    <name evidence="3" type="ORF">GCM10023195_87340</name>
</gene>
<evidence type="ECO:0000256" key="1">
    <source>
        <dbReference type="ARBA" id="ARBA00006484"/>
    </source>
</evidence>
<accession>A0ABP8TY49</accession>
<evidence type="ECO:0000256" key="2">
    <source>
        <dbReference type="ARBA" id="ARBA00023002"/>
    </source>
</evidence>
<protein>
    <submittedName>
        <fullName evidence="3">SDR family oxidoreductase</fullName>
    </submittedName>
</protein>
<keyword evidence="2" id="KW-0560">Oxidoreductase</keyword>
<dbReference type="CDD" id="cd05233">
    <property type="entry name" value="SDR_c"/>
    <property type="match status" value="1"/>
</dbReference>